<evidence type="ECO:0000256" key="2">
    <source>
        <dbReference type="ARBA" id="ARBA00007862"/>
    </source>
</evidence>
<gene>
    <name evidence="8" type="primary">hflC</name>
    <name evidence="8" type="ORF">RBU60_10705</name>
</gene>
<evidence type="ECO:0000313" key="9">
    <source>
        <dbReference type="Proteomes" id="UP001230915"/>
    </source>
</evidence>
<dbReference type="InterPro" id="IPR036013">
    <property type="entry name" value="Band_7/SPFH_dom_sf"/>
</dbReference>
<evidence type="ECO:0000259" key="7">
    <source>
        <dbReference type="SMART" id="SM00244"/>
    </source>
</evidence>
<keyword evidence="8" id="KW-0645">Protease</keyword>
<keyword evidence="4" id="KW-1133">Transmembrane helix</keyword>
<dbReference type="SUPFAM" id="SSF117892">
    <property type="entry name" value="Band 7/SPFH domain"/>
    <property type="match status" value="1"/>
</dbReference>
<dbReference type="EMBL" id="JAVHUL010000030">
    <property type="protein sequence ID" value="MDQ7918048.1"/>
    <property type="molecule type" value="Genomic_DNA"/>
</dbReference>
<feature type="domain" description="Band 7" evidence="7">
    <location>
        <begin position="22"/>
        <end position="209"/>
    </location>
</feature>
<evidence type="ECO:0000256" key="4">
    <source>
        <dbReference type="ARBA" id="ARBA00022989"/>
    </source>
</evidence>
<comment type="subcellular location">
    <subcellularLocation>
        <location evidence="1">Membrane</location>
        <topology evidence="1">Single-pass membrane protein</topology>
    </subcellularLocation>
</comment>
<dbReference type="PANTHER" id="PTHR42911">
    <property type="entry name" value="MODULATOR OF FTSH PROTEASE HFLC"/>
    <property type="match status" value="1"/>
</dbReference>
<keyword evidence="3" id="KW-0812">Transmembrane</keyword>
<dbReference type="RefSeq" id="WP_308864977.1">
    <property type="nucleotide sequence ID" value="NZ_JAVHUL010000030.1"/>
</dbReference>
<dbReference type="PANTHER" id="PTHR42911:SF1">
    <property type="entry name" value="MODULATOR OF FTSH PROTEASE HFLC"/>
    <property type="match status" value="1"/>
</dbReference>
<evidence type="ECO:0000313" key="8">
    <source>
        <dbReference type="EMBL" id="MDQ7918048.1"/>
    </source>
</evidence>
<reference evidence="8 9" key="1">
    <citation type="submission" date="2023-08" db="EMBL/GenBank/DDBJ databases">
        <title>Mesonia sp. MT50, isolated from deep-sea sediment of the Mariana Trench.</title>
        <authorList>
            <person name="Fu H."/>
        </authorList>
    </citation>
    <scope>NUCLEOTIDE SEQUENCE [LARGE SCALE GENOMIC DNA]</scope>
    <source>
        <strain evidence="8 9">MT50</strain>
    </source>
</reference>
<dbReference type="InterPro" id="IPR010200">
    <property type="entry name" value="HflC"/>
</dbReference>
<name>A0ABU1A2W0_9FLAO</name>
<dbReference type="CDD" id="cd03405">
    <property type="entry name" value="SPFH_HflC"/>
    <property type="match status" value="1"/>
</dbReference>
<comment type="function">
    <text evidence="6">HflC and HflK could regulate a protease.</text>
</comment>
<dbReference type="Pfam" id="PF01145">
    <property type="entry name" value="Band_7"/>
    <property type="match status" value="1"/>
</dbReference>
<keyword evidence="8" id="KW-0378">Hydrolase</keyword>
<evidence type="ECO:0000256" key="1">
    <source>
        <dbReference type="ARBA" id="ARBA00004167"/>
    </source>
</evidence>
<dbReference type="NCBIfam" id="TIGR01932">
    <property type="entry name" value="hflC"/>
    <property type="match status" value="1"/>
</dbReference>
<dbReference type="Gene3D" id="3.30.479.30">
    <property type="entry name" value="Band 7 domain"/>
    <property type="match status" value="1"/>
</dbReference>
<dbReference type="PIRSF" id="PIRSF005651">
    <property type="entry name" value="HflC"/>
    <property type="match status" value="1"/>
</dbReference>
<keyword evidence="9" id="KW-1185">Reference proteome</keyword>
<evidence type="ECO:0000256" key="3">
    <source>
        <dbReference type="ARBA" id="ARBA00022692"/>
    </source>
</evidence>
<organism evidence="8 9">
    <name type="scientific">Mesonia profundi</name>
    <dbReference type="NCBI Taxonomy" id="3070998"/>
    <lineage>
        <taxon>Bacteria</taxon>
        <taxon>Pseudomonadati</taxon>
        <taxon>Bacteroidota</taxon>
        <taxon>Flavobacteriia</taxon>
        <taxon>Flavobacteriales</taxon>
        <taxon>Flavobacteriaceae</taxon>
        <taxon>Mesonia</taxon>
    </lineage>
</organism>
<dbReference type="InterPro" id="IPR001107">
    <property type="entry name" value="Band_7"/>
</dbReference>
<sequence>MSKKKLIISGIVLVVLLIAITSSMYIVNEKQQVVITQFGRPIGEAVTTPGINFKTPFVQDVNVFDKRYLEWNGDPNQIPTKDKKFIFIDTYARWQIIDPLQFYKRLTNERGAQSRLDDILDGETRDYIANHELVEAVRNSNRKARVTDTLTEPSSDTLIDIKVGRQKIEKMILKTANERVSDLGIVILDFKIKRLNYVDEVRENVFKRMNSERFRIADKFRSEGQGQASRINGGKVRDLKTIQSTAFEEAEKIKGKADASAAAIYAKAYNQSAQSKNLYSFLKSMETFEKTFDRNTSVILSTDSELFKYLKSNK</sequence>
<evidence type="ECO:0000256" key="6">
    <source>
        <dbReference type="PIRNR" id="PIRNR005651"/>
    </source>
</evidence>
<proteinExistence type="inferred from homology"/>
<dbReference type="GO" id="GO:0008233">
    <property type="term" value="F:peptidase activity"/>
    <property type="evidence" value="ECO:0007669"/>
    <property type="project" value="UniProtKB-KW"/>
</dbReference>
<dbReference type="SMART" id="SM00244">
    <property type="entry name" value="PHB"/>
    <property type="match status" value="1"/>
</dbReference>
<protein>
    <recommendedName>
        <fullName evidence="6">Protein HflC</fullName>
    </recommendedName>
</protein>
<comment type="similarity">
    <text evidence="2 6">Belongs to the band 7/mec-2 family. HflC subfamily.</text>
</comment>
<dbReference type="Proteomes" id="UP001230915">
    <property type="component" value="Unassembled WGS sequence"/>
</dbReference>
<accession>A0ABU1A2W0</accession>
<evidence type="ECO:0000256" key="5">
    <source>
        <dbReference type="ARBA" id="ARBA00023136"/>
    </source>
</evidence>
<keyword evidence="5" id="KW-0472">Membrane</keyword>
<comment type="caution">
    <text evidence="8">The sequence shown here is derived from an EMBL/GenBank/DDBJ whole genome shotgun (WGS) entry which is preliminary data.</text>
</comment>
<dbReference type="GO" id="GO:0006508">
    <property type="term" value="P:proteolysis"/>
    <property type="evidence" value="ECO:0007669"/>
    <property type="project" value="UniProtKB-KW"/>
</dbReference>